<gene>
    <name evidence="2" type="ORF">B296_00057774</name>
</gene>
<dbReference type="GO" id="GO:0009640">
    <property type="term" value="P:photomorphogenesis"/>
    <property type="evidence" value="ECO:0007669"/>
    <property type="project" value="InterPro"/>
</dbReference>
<proteinExistence type="predicted"/>
<feature type="region of interest" description="Disordered" evidence="1">
    <location>
        <begin position="327"/>
        <end position="363"/>
    </location>
</feature>
<sequence>MQITNIDFVCSELSRHKWSKVVRRVRKFSHDTVVEQDNEPSLGTTLKAHPTISYPEQKEMQASKLEAQLRYLKADIEEADRRLVSKTQLFSDGRGFLSKFIESSSTYSSEKSVGNAGAISTLSKSNTYEERLMRNIDQLESAYFSRCSRIGTPEFIAAMRSDYDVLKIRDRCSQLLNDTDEATDHLGTFFDGLCKFAQYSKFEVCGSLKNLDIVNSVNVICSLSFDRDEDYFAVAGVSKKIKIFEFGALLNESVDVHYPLIEMTSGSKLSYYRYADCSLLGGTAKIDRRQSILAVGGRLREKKERRRGEEERSTSCRRGRRVVAALAHESSPPLPAGDFSPARGDETSPRVGRKIEATSPIFF</sequence>
<accession>A0A426XAS6</accession>
<dbReference type="Proteomes" id="UP000287651">
    <property type="component" value="Unassembled WGS sequence"/>
</dbReference>
<dbReference type="PANTHER" id="PTHR44218:SF6">
    <property type="entry name" value="PROTEIN SUPPRESSOR OF PHYA-105 1"/>
    <property type="match status" value="1"/>
</dbReference>
<reference evidence="2 3" key="1">
    <citation type="journal article" date="2014" name="Agronomy (Basel)">
        <title>A Draft Genome Sequence for Ensete ventricosum, the Drought-Tolerant Tree Against Hunger.</title>
        <authorList>
            <person name="Harrison J."/>
            <person name="Moore K.A."/>
            <person name="Paszkiewicz K."/>
            <person name="Jones T."/>
            <person name="Grant M."/>
            <person name="Ambacheew D."/>
            <person name="Muzemil S."/>
            <person name="Studholme D.J."/>
        </authorList>
    </citation>
    <scope>NUCLEOTIDE SEQUENCE [LARGE SCALE GENOMIC DNA]</scope>
</reference>
<dbReference type="Gene3D" id="2.130.10.10">
    <property type="entry name" value="YVTN repeat-like/Quinoprotein amine dehydrogenase"/>
    <property type="match status" value="1"/>
</dbReference>
<protein>
    <submittedName>
        <fullName evidence="2">Uncharacterized protein</fullName>
    </submittedName>
</protein>
<feature type="compositionally biased region" description="Basic and acidic residues" evidence="1">
    <location>
        <begin position="343"/>
        <end position="356"/>
    </location>
</feature>
<evidence type="ECO:0000256" key="1">
    <source>
        <dbReference type="SAM" id="MobiDB-lite"/>
    </source>
</evidence>
<dbReference type="AlphaFoldDB" id="A0A426XAS6"/>
<evidence type="ECO:0000313" key="3">
    <source>
        <dbReference type="Proteomes" id="UP000287651"/>
    </source>
</evidence>
<comment type="caution">
    <text evidence="2">The sequence shown here is derived from an EMBL/GenBank/DDBJ whole genome shotgun (WGS) entry which is preliminary data.</text>
</comment>
<name>A0A426XAS6_ENSVE</name>
<organism evidence="2 3">
    <name type="scientific">Ensete ventricosum</name>
    <name type="common">Abyssinian banana</name>
    <name type="synonym">Musa ensete</name>
    <dbReference type="NCBI Taxonomy" id="4639"/>
    <lineage>
        <taxon>Eukaryota</taxon>
        <taxon>Viridiplantae</taxon>
        <taxon>Streptophyta</taxon>
        <taxon>Embryophyta</taxon>
        <taxon>Tracheophyta</taxon>
        <taxon>Spermatophyta</taxon>
        <taxon>Magnoliopsida</taxon>
        <taxon>Liliopsida</taxon>
        <taxon>Zingiberales</taxon>
        <taxon>Musaceae</taxon>
        <taxon>Ensete</taxon>
    </lineage>
</organism>
<dbReference type="InterPro" id="IPR015943">
    <property type="entry name" value="WD40/YVTN_repeat-like_dom_sf"/>
</dbReference>
<evidence type="ECO:0000313" key="2">
    <source>
        <dbReference type="EMBL" id="RRT36599.1"/>
    </source>
</evidence>
<dbReference type="EMBL" id="AMZH03023370">
    <property type="protein sequence ID" value="RRT36599.1"/>
    <property type="molecule type" value="Genomic_DNA"/>
</dbReference>
<dbReference type="InterPro" id="IPR044630">
    <property type="entry name" value="SPA1/2/3/4"/>
</dbReference>
<dbReference type="PANTHER" id="PTHR44218">
    <property type="entry name" value="PROTEIN SPA1-RELATED 2"/>
    <property type="match status" value="1"/>
</dbReference>